<dbReference type="AlphaFoldDB" id="A0A0E9U0J1"/>
<organism evidence="1">
    <name type="scientific">Anguilla anguilla</name>
    <name type="common">European freshwater eel</name>
    <name type="synonym">Muraena anguilla</name>
    <dbReference type="NCBI Taxonomy" id="7936"/>
    <lineage>
        <taxon>Eukaryota</taxon>
        <taxon>Metazoa</taxon>
        <taxon>Chordata</taxon>
        <taxon>Craniata</taxon>
        <taxon>Vertebrata</taxon>
        <taxon>Euteleostomi</taxon>
        <taxon>Actinopterygii</taxon>
        <taxon>Neopterygii</taxon>
        <taxon>Teleostei</taxon>
        <taxon>Anguilliformes</taxon>
        <taxon>Anguillidae</taxon>
        <taxon>Anguilla</taxon>
    </lineage>
</organism>
<evidence type="ECO:0000313" key="1">
    <source>
        <dbReference type="EMBL" id="JAH58720.1"/>
    </source>
</evidence>
<protein>
    <submittedName>
        <fullName evidence="1">Uncharacterized protein</fullName>
    </submittedName>
</protein>
<accession>A0A0E9U0J1</accession>
<sequence>MLNIRPHFRPYTLQYSKKQTPKHQKYFPSFIDDFKKDLIQFGYYKFIL</sequence>
<proteinExistence type="predicted"/>
<reference evidence="1" key="1">
    <citation type="submission" date="2014-11" db="EMBL/GenBank/DDBJ databases">
        <authorList>
            <person name="Amaro Gonzalez C."/>
        </authorList>
    </citation>
    <scope>NUCLEOTIDE SEQUENCE</scope>
</reference>
<dbReference type="EMBL" id="GBXM01049857">
    <property type="protein sequence ID" value="JAH58720.1"/>
    <property type="molecule type" value="Transcribed_RNA"/>
</dbReference>
<reference evidence="1" key="2">
    <citation type="journal article" date="2015" name="Fish Shellfish Immunol.">
        <title>Early steps in the European eel (Anguilla anguilla)-Vibrio vulnificus interaction in the gills: Role of the RtxA13 toxin.</title>
        <authorList>
            <person name="Callol A."/>
            <person name="Pajuelo D."/>
            <person name="Ebbesson L."/>
            <person name="Teles M."/>
            <person name="MacKenzie S."/>
            <person name="Amaro C."/>
        </authorList>
    </citation>
    <scope>NUCLEOTIDE SEQUENCE</scope>
</reference>
<name>A0A0E9U0J1_ANGAN</name>